<feature type="domain" description="TF-B3" evidence="6">
    <location>
        <begin position="1"/>
        <end position="79"/>
    </location>
</feature>
<feature type="non-terminal residue" evidence="7">
    <location>
        <position position="1"/>
    </location>
</feature>
<dbReference type="EMBL" id="JAAMPC010000013">
    <property type="protein sequence ID" value="KAG2272310.1"/>
    <property type="molecule type" value="Genomic_DNA"/>
</dbReference>
<keyword evidence="8" id="KW-1185">Reference proteome</keyword>
<keyword evidence="5" id="KW-0539">Nucleus</keyword>
<evidence type="ECO:0000313" key="7">
    <source>
        <dbReference type="EMBL" id="KAG2272310.1"/>
    </source>
</evidence>
<evidence type="ECO:0000313" key="8">
    <source>
        <dbReference type="Proteomes" id="UP000886595"/>
    </source>
</evidence>
<dbReference type="Proteomes" id="UP000886595">
    <property type="component" value="Unassembled WGS sequence"/>
</dbReference>
<reference evidence="7 8" key="1">
    <citation type="submission" date="2020-02" db="EMBL/GenBank/DDBJ databases">
        <authorList>
            <person name="Ma Q."/>
            <person name="Huang Y."/>
            <person name="Song X."/>
            <person name="Pei D."/>
        </authorList>
    </citation>
    <scope>NUCLEOTIDE SEQUENCE [LARGE SCALE GENOMIC DNA]</scope>
    <source>
        <strain evidence="7">Sxm20200214</strain>
        <tissue evidence="7">Leaf</tissue>
    </source>
</reference>
<dbReference type="PROSITE" id="PS50863">
    <property type="entry name" value="B3"/>
    <property type="match status" value="3"/>
</dbReference>
<evidence type="ECO:0000256" key="5">
    <source>
        <dbReference type="ARBA" id="ARBA00023242"/>
    </source>
</evidence>
<evidence type="ECO:0000259" key="6">
    <source>
        <dbReference type="PROSITE" id="PS50863"/>
    </source>
</evidence>
<proteinExistence type="predicted"/>
<dbReference type="PANTHER" id="PTHR31674:SF70">
    <property type="entry name" value="TF-B3 DOMAIN-CONTAINING PROTEIN"/>
    <property type="match status" value="1"/>
</dbReference>
<accession>A0A8X7UAH9</accession>
<organism evidence="7 8">
    <name type="scientific">Brassica carinata</name>
    <name type="common">Ethiopian mustard</name>
    <name type="synonym">Abyssinian cabbage</name>
    <dbReference type="NCBI Taxonomy" id="52824"/>
    <lineage>
        <taxon>Eukaryota</taxon>
        <taxon>Viridiplantae</taxon>
        <taxon>Streptophyta</taxon>
        <taxon>Embryophyta</taxon>
        <taxon>Tracheophyta</taxon>
        <taxon>Spermatophyta</taxon>
        <taxon>Magnoliopsida</taxon>
        <taxon>eudicotyledons</taxon>
        <taxon>Gunneridae</taxon>
        <taxon>Pentapetalae</taxon>
        <taxon>rosids</taxon>
        <taxon>malvids</taxon>
        <taxon>Brassicales</taxon>
        <taxon>Brassicaceae</taxon>
        <taxon>Brassiceae</taxon>
        <taxon>Brassica</taxon>
    </lineage>
</organism>
<dbReference type="CDD" id="cd10017">
    <property type="entry name" value="B3_DNA"/>
    <property type="match status" value="3"/>
</dbReference>
<evidence type="ECO:0000256" key="1">
    <source>
        <dbReference type="ARBA" id="ARBA00004123"/>
    </source>
</evidence>
<evidence type="ECO:0000256" key="2">
    <source>
        <dbReference type="ARBA" id="ARBA00023015"/>
    </source>
</evidence>
<dbReference type="SMART" id="SM01019">
    <property type="entry name" value="B3"/>
    <property type="match status" value="3"/>
</dbReference>
<name>A0A8X7UAH9_BRACI</name>
<dbReference type="GO" id="GO:0005634">
    <property type="term" value="C:nucleus"/>
    <property type="evidence" value="ECO:0007669"/>
    <property type="project" value="UniProtKB-SubCell"/>
</dbReference>
<dbReference type="GO" id="GO:0003677">
    <property type="term" value="F:DNA binding"/>
    <property type="evidence" value="ECO:0007669"/>
    <property type="project" value="UniProtKB-KW"/>
</dbReference>
<dbReference type="OrthoDB" id="1109907at2759"/>
<dbReference type="InterPro" id="IPR039218">
    <property type="entry name" value="REM_fam"/>
</dbReference>
<dbReference type="SUPFAM" id="SSF101936">
    <property type="entry name" value="DNA-binding pseudobarrel domain"/>
    <property type="match status" value="3"/>
</dbReference>
<sequence length="354" mass="41203">NIPMTFFSKHIKETTNEDNAVVKLTSDASVITWEVKIIGRTLTQGWQNFANFHDLRAGDIVIFRRDGDLLFHVTSFGPSCCQILYNDDVIPISSGKILITFKLSLLLFRFLFVKFETDSDSKKCHQDHTREAGSPSDNSCFVARVTSSNLSRDMLFIPRWFSRSNGLMDRKCEITLLNEDGKPWKLFLTNHKTYGRVYIRTGWRRFCRQNRKKANDLLTFKLVQAGTKPVLQLCSCMYNRDSLQASSSTSQNRFLTLTLTPYSVRRSKLCLPGKFVWLNGMENGRKIILVDKYGIRRTTSLKPDNNFGRMRMGKGWREFCEANGVKAVHWHRNFLVNLIKSFFWRQLRLIIFKY</sequence>
<comment type="subcellular location">
    <subcellularLocation>
        <location evidence="1">Nucleus</location>
    </subcellularLocation>
</comment>
<dbReference type="InterPro" id="IPR003340">
    <property type="entry name" value="B3_DNA-bd"/>
</dbReference>
<keyword evidence="3" id="KW-0238">DNA-binding</keyword>
<dbReference type="InterPro" id="IPR015300">
    <property type="entry name" value="DNA-bd_pseudobarrel_sf"/>
</dbReference>
<dbReference type="Pfam" id="PF02362">
    <property type="entry name" value="B3"/>
    <property type="match status" value="3"/>
</dbReference>
<keyword evidence="2" id="KW-0805">Transcription regulation</keyword>
<feature type="domain" description="TF-B3" evidence="6">
    <location>
        <begin position="254"/>
        <end position="354"/>
    </location>
</feature>
<feature type="domain" description="TF-B3" evidence="6">
    <location>
        <begin position="140"/>
        <end position="236"/>
    </location>
</feature>
<dbReference type="PANTHER" id="PTHR31674">
    <property type="entry name" value="B3 DOMAIN-CONTAINING PROTEIN REM-LIKE 3-RELATED"/>
    <property type="match status" value="1"/>
</dbReference>
<evidence type="ECO:0000256" key="4">
    <source>
        <dbReference type="ARBA" id="ARBA00023163"/>
    </source>
</evidence>
<evidence type="ECO:0000256" key="3">
    <source>
        <dbReference type="ARBA" id="ARBA00023125"/>
    </source>
</evidence>
<protein>
    <recommendedName>
        <fullName evidence="6">TF-B3 domain-containing protein</fullName>
    </recommendedName>
</protein>
<comment type="caution">
    <text evidence="7">The sequence shown here is derived from an EMBL/GenBank/DDBJ whole genome shotgun (WGS) entry which is preliminary data.</text>
</comment>
<gene>
    <name evidence="7" type="ORF">Bca52824_066865</name>
</gene>
<keyword evidence="4" id="KW-0804">Transcription</keyword>
<dbReference type="Gene3D" id="2.40.330.10">
    <property type="entry name" value="DNA-binding pseudobarrel domain"/>
    <property type="match status" value="3"/>
</dbReference>
<dbReference type="AlphaFoldDB" id="A0A8X7UAH9"/>